<protein>
    <submittedName>
        <fullName evidence="1">Putative cytoplasmic protein</fullName>
    </submittedName>
</protein>
<dbReference type="GeneID" id="10328742"/>
<dbReference type="Proteomes" id="UP000006527">
    <property type="component" value="Segment"/>
</dbReference>
<evidence type="ECO:0000313" key="2">
    <source>
        <dbReference type="Proteomes" id="UP000006527"/>
    </source>
</evidence>
<proteinExistence type="predicted"/>
<organism evidence="1 2">
    <name type="scientific">Synechococcus phage S-SSM7</name>
    <dbReference type="NCBI Taxonomy" id="445686"/>
    <lineage>
        <taxon>Viruses</taxon>
        <taxon>Duplodnaviria</taxon>
        <taxon>Heunggongvirae</taxon>
        <taxon>Uroviricota</taxon>
        <taxon>Caudoviricetes</taxon>
        <taxon>Pantevenvirales</taxon>
        <taxon>Kyanoviridae</taxon>
        <taxon>Lipsvirus</taxon>
        <taxon>Lipsvirus ssm7</taxon>
    </lineage>
</organism>
<reference evidence="1 2" key="1">
    <citation type="journal article" date="2010" name="Environ. Microbiol.">
        <title>Genomic analysis of oceanic cyanobacterial myoviruses compared with T4-like myoviruses from diverse hosts and environments.</title>
        <authorList>
            <person name="Sullivan M.B."/>
            <person name="Huang K.H."/>
            <person name="Ignacio-Espinoza J.C."/>
            <person name="Berlin A.M."/>
            <person name="Kelly L."/>
            <person name="Weigele P.R."/>
            <person name="DeFrancesco A.S."/>
            <person name="Kern S.E."/>
            <person name="Thompson L.R."/>
            <person name="Young S."/>
            <person name="Yandava C."/>
            <person name="Fu R."/>
            <person name="Krastins B."/>
            <person name="Chase M."/>
            <person name="Sarracino D."/>
            <person name="Osburne M.S."/>
            <person name="Henn M.R."/>
            <person name="Chisholm S.W."/>
        </authorList>
    </citation>
    <scope>NUCLEOTIDE SEQUENCE [LARGE SCALE GENOMIC DNA]</scope>
    <source>
        <strain evidence="1">8109-3</strain>
    </source>
</reference>
<name>E3SL91_9CAUD</name>
<evidence type="ECO:0000313" key="1">
    <source>
        <dbReference type="EMBL" id="ADO98239.1"/>
    </source>
</evidence>
<gene>
    <name evidence="1" type="ORF">SSSM7_173</name>
</gene>
<dbReference type="EMBL" id="GU071098">
    <property type="protein sequence ID" value="ADO98239.1"/>
    <property type="molecule type" value="Genomic_DNA"/>
</dbReference>
<dbReference type="OrthoDB" id="10189at10239"/>
<dbReference type="InterPro" id="IPR025639">
    <property type="entry name" value="DruA"/>
</dbReference>
<dbReference type="KEGG" id="vg:10328742"/>
<dbReference type="RefSeq" id="YP_004324226.1">
    <property type="nucleotide sequence ID" value="NC_015287.1"/>
</dbReference>
<dbReference type="Pfam" id="PF14236">
    <property type="entry name" value="DruA"/>
    <property type="match status" value="1"/>
</dbReference>
<sequence>MILSESESVYAADKFIDYFSNTGRIDEYLRNVKTSRIKDQPNSLGAFFDGGGGGTEDDLFSKFDMHPSDMKIKIYRAGENLGLSNQFFNERLQITMSHAFESSIPGKSLKWIVKEENTKKVIGFIRFGSPTINSKPRNDWLGDVPDLGRFNRHAIMGFIIVPTQPFGFNYLGGKLLAMLCCSHQAREELNAKYNSNICLFETTSLYGSTKSSSQYDGLKPYMRYKGLTDSDFTPLLHDSIFQDLNKWFTARNNDKCLVKEDASSRKLKIQTKMISIIKKSLQDKDKLESFNAAIRSAKDLTEQKRFYMSTYGFKNAREVILGEQDTLVKAENYDRFSVDQIISWWRKKASRRYETLRDEGRLRTKLETWNTNPDEIDIIR</sequence>
<accession>E3SL91</accession>
<keyword evidence="2" id="KW-1185">Reference proteome</keyword>